<organism evidence="8 9">
    <name type="scientific">Aureliella helgolandensis</name>
    <dbReference type="NCBI Taxonomy" id="2527968"/>
    <lineage>
        <taxon>Bacteria</taxon>
        <taxon>Pseudomonadati</taxon>
        <taxon>Planctomycetota</taxon>
        <taxon>Planctomycetia</taxon>
        <taxon>Pirellulales</taxon>
        <taxon>Pirellulaceae</taxon>
        <taxon>Aureliella</taxon>
    </lineage>
</organism>
<evidence type="ECO:0000313" key="9">
    <source>
        <dbReference type="Proteomes" id="UP000318017"/>
    </source>
</evidence>
<dbReference type="InterPro" id="IPR005171">
    <property type="entry name" value="Cyt_c_oxidase_su4_prok"/>
</dbReference>
<evidence type="ECO:0000256" key="7">
    <source>
        <dbReference type="SAM" id="Phobius"/>
    </source>
</evidence>
<comment type="subcellular location">
    <subcellularLocation>
        <location evidence="1">Cell membrane</location>
        <topology evidence="1">Multi-pass membrane protein</topology>
    </subcellularLocation>
</comment>
<reference evidence="8 9" key="1">
    <citation type="submission" date="2019-02" db="EMBL/GenBank/DDBJ databases">
        <title>Deep-cultivation of Planctomycetes and their phenomic and genomic characterization uncovers novel biology.</title>
        <authorList>
            <person name="Wiegand S."/>
            <person name="Jogler M."/>
            <person name="Boedeker C."/>
            <person name="Pinto D."/>
            <person name="Vollmers J."/>
            <person name="Rivas-Marin E."/>
            <person name="Kohn T."/>
            <person name="Peeters S.H."/>
            <person name="Heuer A."/>
            <person name="Rast P."/>
            <person name="Oberbeckmann S."/>
            <person name="Bunk B."/>
            <person name="Jeske O."/>
            <person name="Meyerdierks A."/>
            <person name="Storesund J.E."/>
            <person name="Kallscheuer N."/>
            <person name="Luecker S."/>
            <person name="Lage O.M."/>
            <person name="Pohl T."/>
            <person name="Merkel B.J."/>
            <person name="Hornburger P."/>
            <person name="Mueller R.-W."/>
            <person name="Bruemmer F."/>
            <person name="Labrenz M."/>
            <person name="Spormann A.M."/>
            <person name="Op den Camp H."/>
            <person name="Overmann J."/>
            <person name="Amann R."/>
            <person name="Jetten M.S.M."/>
            <person name="Mascher T."/>
            <person name="Medema M.H."/>
            <person name="Devos D.P."/>
            <person name="Kaster A.-K."/>
            <person name="Ovreas L."/>
            <person name="Rohde M."/>
            <person name="Galperin M.Y."/>
            <person name="Jogler C."/>
        </authorList>
    </citation>
    <scope>NUCLEOTIDE SEQUENCE [LARGE SCALE GENOMIC DNA]</scope>
    <source>
        <strain evidence="8 9">Q31a</strain>
    </source>
</reference>
<evidence type="ECO:0008006" key="10">
    <source>
        <dbReference type="Google" id="ProtNLM"/>
    </source>
</evidence>
<name>A0A518G115_9BACT</name>
<sequence>MSDHAAHAEGEHHGFAHPAPVWQLLAVFFALIFLTILTVLQASFDTGNMELILSLFIATIKASLVILFFMHMLHDKPLNAVIFLSSFVFVALFLGFTLMDASAYRDTLELKDVDSPRSEVHSVHEDAAEAHAGETSGGESAAAEH</sequence>
<feature type="region of interest" description="Disordered" evidence="6">
    <location>
        <begin position="124"/>
        <end position="145"/>
    </location>
</feature>
<feature type="transmembrane region" description="Helical" evidence="7">
    <location>
        <begin position="20"/>
        <end position="40"/>
    </location>
</feature>
<evidence type="ECO:0000256" key="1">
    <source>
        <dbReference type="ARBA" id="ARBA00004651"/>
    </source>
</evidence>
<evidence type="ECO:0000256" key="2">
    <source>
        <dbReference type="ARBA" id="ARBA00022475"/>
    </source>
</evidence>
<keyword evidence="9" id="KW-1185">Reference proteome</keyword>
<keyword evidence="3 7" id="KW-0812">Transmembrane</keyword>
<feature type="transmembrane region" description="Helical" evidence="7">
    <location>
        <begin position="52"/>
        <end position="74"/>
    </location>
</feature>
<evidence type="ECO:0000256" key="6">
    <source>
        <dbReference type="SAM" id="MobiDB-lite"/>
    </source>
</evidence>
<dbReference type="InterPro" id="IPR011743">
    <property type="entry name" value="Caa3_sub_IV"/>
</dbReference>
<dbReference type="Proteomes" id="UP000318017">
    <property type="component" value="Chromosome"/>
</dbReference>
<evidence type="ECO:0000256" key="4">
    <source>
        <dbReference type="ARBA" id="ARBA00022989"/>
    </source>
</evidence>
<keyword evidence="5 7" id="KW-0472">Membrane</keyword>
<protein>
    <recommendedName>
        <fullName evidence="10">Cytochrome oxidase subunit IV</fullName>
    </recommendedName>
</protein>
<dbReference type="KEGG" id="ahel:Q31a_05820"/>
<feature type="compositionally biased region" description="Low complexity" evidence="6">
    <location>
        <begin position="133"/>
        <end position="145"/>
    </location>
</feature>
<dbReference type="GO" id="GO:0005886">
    <property type="term" value="C:plasma membrane"/>
    <property type="evidence" value="ECO:0007669"/>
    <property type="project" value="UniProtKB-SubCell"/>
</dbReference>
<dbReference type="AlphaFoldDB" id="A0A518G115"/>
<dbReference type="Pfam" id="PF03626">
    <property type="entry name" value="COX4_pro"/>
    <property type="match status" value="1"/>
</dbReference>
<evidence type="ECO:0000256" key="3">
    <source>
        <dbReference type="ARBA" id="ARBA00022692"/>
    </source>
</evidence>
<evidence type="ECO:0000313" key="8">
    <source>
        <dbReference type="EMBL" id="QDV22298.1"/>
    </source>
</evidence>
<dbReference type="NCBIfam" id="TIGR02229">
    <property type="entry name" value="caa3_sub_IV"/>
    <property type="match status" value="1"/>
</dbReference>
<keyword evidence="2" id="KW-1003">Cell membrane</keyword>
<keyword evidence="4 7" id="KW-1133">Transmembrane helix</keyword>
<dbReference type="EMBL" id="CP036298">
    <property type="protein sequence ID" value="QDV22298.1"/>
    <property type="molecule type" value="Genomic_DNA"/>
</dbReference>
<accession>A0A518G115</accession>
<proteinExistence type="predicted"/>
<gene>
    <name evidence="8" type="ORF">Q31a_05820</name>
</gene>
<evidence type="ECO:0000256" key="5">
    <source>
        <dbReference type="ARBA" id="ARBA00023136"/>
    </source>
</evidence>
<feature type="transmembrane region" description="Helical" evidence="7">
    <location>
        <begin position="80"/>
        <end position="99"/>
    </location>
</feature>
<dbReference type="OrthoDB" id="282123at2"/>
<dbReference type="RefSeq" id="WP_145073631.1">
    <property type="nucleotide sequence ID" value="NZ_CP036298.1"/>
</dbReference>